<protein>
    <submittedName>
        <fullName evidence="2">Gliding motility-associated C-terminal domain-containing protein</fullName>
    </submittedName>
</protein>
<name>A0A4S8RV90_9FLAO</name>
<dbReference type="Pfam" id="PF13585">
    <property type="entry name" value="CHU_C"/>
    <property type="match status" value="1"/>
</dbReference>
<accession>A0A4S8RV90</accession>
<evidence type="ECO:0000313" key="3">
    <source>
        <dbReference type="Proteomes" id="UP000310406"/>
    </source>
</evidence>
<evidence type="ECO:0000256" key="1">
    <source>
        <dbReference type="SAM" id="SignalP"/>
    </source>
</evidence>
<feature type="chain" id="PRO_5020929134" evidence="1">
    <location>
        <begin position="19"/>
        <end position="391"/>
    </location>
</feature>
<feature type="signal peptide" evidence="1">
    <location>
        <begin position="1"/>
        <end position="18"/>
    </location>
</feature>
<evidence type="ECO:0000313" key="2">
    <source>
        <dbReference type="EMBL" id="THV59159.1"/>
    </source>
</evidence>
<organism evidence="2 3">
    <name type="scientific">Flagellimonas alvinocaridis</name>
    <dbReference type="NCBI Taxonomy" id="2530200"/>
    <lineage>
        <taxon>Bacteria</taxon>
        <taxon>Pseudomonadati</taxon>
        <taxon>Bacteroidota</taxon>
        <taxon>Flavobacteriia</taxon>
        <taxon>Flavobacteriales</taxon>
        <taxon>Flavobacteriaceae</taxon>
        <taxon>Flagellimonas</taxon>
    </lineage>
</organism>
<reference evidence="2 3" key="1">
    <citation type="submission" date="2019-03" db="EMBL/GenBank/DDBJ databases">
        <title>Muricauda SCR12 sp.nov, a marine bacterium isolated from Pacific Ocean:the Okinawa trough.</title>
        <authorList>
            <person name="Liu L."/>
        </authorList>
    </citation>
    <scope>NUCLEOTIDE SEQUENCE [LARGE SCALE GENOMIC DNA]</scope>
    <source>
        <strain evidence="2 3">SCR12</strain>
    </source>
</reference>
<gene>
    <name evidence="2" type="ORF">EZV76_10005</name>
</gene>
<dbReference type="RefSeq" id="WP_136566407.1">
    <property type="nucleotide sequence ID" value="NZ_SNTZ01000004.1"/>
</dbReference>
<proteinExistence type="predicted"/>
<dbReference type="EMBL" id="SNTZ01000004">
    <property type="protein sequence ID" value="THV59159.1"/>
    <property type="molecule type" value="Genomic_DNA"/>
</dbReference>
<dbReference type="AlphaFoldDB" id="A0A4S8RV90"/>
<dbReference type="Proteomes" id="UP000310406">
    <property type="component" value="Unassembled WGS sequence"/>
</dbReference>
<keyword evidence="3" id="KW-1185">Reference proteome</keyword>
<comment type="caution">
    <text evidence="2">The sequence shown here is derived from an EMBL/GenBank/DDBJ whole genome shotgun (WGS) entry which is preliminary data.</text>
</comment>
<keyword evidence="1" id="KW-0732">Signal</keyword>
<sequence>MKPIHYIPLFLMACFAQAQTALYNSGNLRVHARGGDMGLGLHTNIINDGTLDHNQGLVGFYGNGVIQVMGSIPLRLWDTEFMVANNALLQNTVLVENNVNFLEGNVQTQKSDQTIFLNFTDNGFFTGESNASKVTGFAAASNRSLFSFPVGDQNQLRPLILESETNTPFAICAYFFENPSNPFSISQSFNVNEKVRDIGTVSNQEFWFIQSDVPARVTISWNPRSGLGLIPNATLESIIVVGWSKASNQWVPIGNSAISGDVANGFVVSETFVPNEYEVITFGTIPLPTDTFAVDYPTLGNYFLSPNADGVNDVLVIDGMEESPNNSLLIFNRFGQKVYEKINYVDEFYGMSNTGSLIMSQDIGLPEGVYYYLVTLDDLQLEYTGFLFLDR</sequence>
<dbReference type="OrthoDB" id="1489185at2"/>